<dbReference type="EMBL" id="AP018664">
    <property type="protein sequence ID" value="BBD98725.1"/>
    <property type="molecule type" value="Genomic_DNA"/>
</dbReference>
<keyword evidence="1" id="KW-0472">Membrane</keyword>
<keyword evidence="1" id="KW-0812">Transmembrane</keyword>
<proteinExistence type="predicted"/>
<evidence type="ECO:0000313" key="2">
    <source>
        <dbReference type="EMBL" id="BBD98725.1"/>
    </source>
</evidence>
<sequence>MASGRVGNGLGWKAVINSETLHGSAEACRMARSYTKTDKFLMAGGALGLAASRIIPVPKPVLIVVGVIVGLLALWLSVRALIRRRKEKLEDRDAAWNAFVRDRNVS</sequence>
<evidence type="ECO:0000313" key="3">
    <source>
        <dbReference type="Proteomes" id="UP000279959"/>
    </source>
</evidence>
<keyword evidence="3" id="KW-1185">Reference proteome</keyword>
<name>A0A494WDG6_9SPHN</name>
<protein>
    <submittedName>
        <fullName evidence="2">Uncharacterized protein</fullName>
    </submittedName>
</protein>
<accession>A0A494WDG6</accession>
<feature type="transmembrane region" description="Helical" evidence="1">
    <location>
        <begin position="61"/>
        <end position="82"/>
    </location>
</feature>
<feature type="transmembrane region" description="Helical" evidence="1">
    <location>
        <begin position="39"/>
        <end position="55"/>
    </location>
</feature>
<gene>
    <name evidence="2" type="ORF">SAMIE_1022260</name>
</gene>
<keyword evidence="1" id="KW-1133">Transmembrane helix</keyword>
<dbReference type="AlphaFoldDB" id="A0A494WDG6"/>
<evidence type="ECO:0000256" key="1">
    <source>
        <dbReference type="SAM" id="Phobius"/>
    </source>
</evidence>
<reference evidence="2 3" key="1">
    <citation type="submission" date="2018-05" db="EMBL/GenBank/DDBJ databases">
        <title>Complete Genome Sequence of the Nonylphenol-Degrading Bacterium Sphingobium amiense DSM 16289T.</title>
        <authorList>
            <person name="Ootsuka M."/>
            <person name="Nishizawa T."/>
            <person name="Ohta H."/>
        </authorList>
    </citation>
    <scope>NUCLEOTIDE SEQUENCE [LARGE SCALE GENOMIC DNA]</scope>
    <source>
        <strain evidence="2 3">DSM 16289</strain>
    </source>
</reference>
<dbReference type="Proteomes" id="UP000279959">
    <property type="component" value="Chromosome"/>
</dbReference>
<dbReference type="KEGG" id="sami:SAMIE_1022260"/>
<organism evidence="2 3">
    <name type="scientific">Sphingobium amiense</name>
    <dbReference type="NCBI Taxonomy" id="135719"/>
    <lineage>
        <taxon>Bacteria</taxon>
        <taxon>Pseudomonadati</taxon>
        <taxon>Pseudomonadota</taxon>
        <taxon>Alphaproteobacteria</taxon>
        <taxon>Sphingomonadales</taxon>
        <taxon>Sphingomonadaceae</taxon>
        <taxon>Sphingobium</taxon>
    </lineage>
</organism>